<evidence type="ECO:0000313" key="1">
    <source>
        <dbReference type="EMBL" id="QHT83383.1"/>
    </source>
</evidence>
<proteinExistence type="predicted"/>
<accession>A0A6C0HU44</accession>
<reference evidence="1" key="1">
    <citation type="journal article" date="2020" name="Nature">
        <title>Giant virus diversity and host interactions through global metagenomics.</title>
        <authorList>
            <person name="Schulz F."/>
            <person name="Roux S."/>
            <person name="Paez-Espino D."/>
            <person name="Jungbluth S."/>
            <person name="Walsh D.A."/>
            <person name="Denef V.J."/>
            <person name="McMahon K.D."/>
            <person name="Konstantinidis K.T."/>
            <person name="Eloe-Fadrosh E.A."/>
            <person name="Kyrpides N.C."/>
            <person name="Woyke T."/>
        </authorList>
    </citation>
    <scope>NUCLEOTIDE SEQUENCE</scope>
    <source>
        <strain evidence="1">GVMAG-M-3300023184-167</strain>
    </source>
</reference>
<dbReference type="AlphaFoldDB" id="A0A6C0HU44"/>
<sequence length="213" mass="23310">MSIVAFKKKSAIQFGTHISGRNPGGAWIPRGPGKKLVHVNNSGFSINGSYRNKGAVGTTMQFSKTKTLFRGPYAVGWGGCKGTYYNVPLFVVNEAVVVPGTQQLYVKPSVLSTNGMLATKYKWIKGQYPNYWVKNIYTNTMSDNASQNVYIATKASANSCNNDPLKQFVGNQAIITESEYNNYLTHRCAAPLPSQKHIPEPTWSAWVGSGTCV</sequence>
<name>A0A6C0HU44_9ZZZZ</name>
<protein>
    <submittedName>
        <fullName evidence="1">Uncharacterized protein</fullName>
    </submittedName>
</protein>
<dbReference type="EMBL" id="MN740008">
    <property type="protein sequence ID" value="QHT83383.1"/>
    <property type="molecule type" value="Genomic_DNA"/>
</dbReference>
<organism evidence="1">
    <name type="scientific">viral metagenome</name>
    <dbReference type="NCBI Taxonomy" id="1070528"/>
    <lineage>
        <taxon>unclassified sequences</taxon>
        <taxon>metagenomes</taxon>
        <taxon>organismal metagenomes</taxon>
    </lineage>
</organism>